<reference evidence="2 3" key="1">
    <citation type="journal article" date="2016" name="Nat. Commun.">
        <title>Thousands of microbial genomes shed light on interconnected biogeochemical processes in an aquifer system.</title>
        <authorList>
            <person name="Anantharaman K."/>
            <person name="Brown C.T."/>
            <person name="Hug L.A."/>
            <person name="Sharon I."/>
            <person name="Castelle C.J."/>
            <person name="Probst A.J."/>
            <person name="Thomas B.C."/>
            <person name="Singh A."/>
            <person name="Wilkins M.J."/>
            <person name="Karaoz U."/>
            <person name="Brodie E.L."/>
            <person name="Williams K.H."/>
            <person name="Hubbard S.S."/>
            <person name="Banfield J.F."/>
        </authorList>
    </citation>
    <scope>NUCLEOTIDE SEQUENCE [LARGE SCALE GENOMIC DNA]</scope>
</reference>
<evidence type="ECO:0000256" key="1">
    <source>
        <dbReference type="SAM" id="Phobius"/>
    </source>
</evidence>
<dbReference type="STRING" id="1802055.A3A74_06970"/>
<dbReference type="Proteomes" id="UP000179270">
    <property type="component" value="Unassembled WGS sequence"/>
</dbReference>
<keyword evidence="1" id="KW-0812">Transmembrane</keyword>
<sequence>MRVIFNFLDFIFTLPFKIVFLPITIPLKIISGLFRSFGLGKKCPRCGSLRLTEVKPDFYSKYMAASTMLWAGAGQKPKNLNVCKSCDFSWEDR</sequence>
<gene>
    <name evidence="2" type="ORF">A3A74_06970</name>
</gene>
<name>A0A1F7IA41_9BACT</name>
<keyword evidence="1" id="KW-0472">Membrane</keyword>
<evidence type="ECO:0000313" key="3">
    <source>
        <dbReference type="Proteomes" id="UP000179270"/>
    </source>
</evidence>
<comment type="caution">
    <text evidence="2">The sequence shown here is derived from an EMBL/GenBank/DDBJ whole genome shotgun (WGS) entry which is preliminary data.</text>
</comment>
<dbReference type="EMBL" id="MGAF01000034">
    <property type="protein sequence ID" value="OGK40221.1"/>
    <property type="molecule type" value="Genomic_DNA"/>
</dbReference>
<evidence type="ECO:0000313" key="2">
    <source>
        <dbReference type="EMBL" id="OGK40221.1"/>
    </source>
</evidence>
<protein>
    <submittedName>
        <fullName evidence="2">Uncharacterized protein</fullName>
    </submittedName>
</protein>
<accession>A0A1F7IA41</accession>
<dbReference type="AlphaFoldDB" id="A0A1F7IA41"/>
<feature type="transmembrane region" description="Helical" evidence="1">
    <location>
        <begin position="12"/>
        <end position="34"/>
    </location>
</feature>
<organism evidence="2 3">
    <name type="scientific">Candidatus Roizmanbacteria bacterium RIFCSPLOWO2_01_FULL_35_13</name>
    <dbReference type="NCBI Taxonomy" id="1802055"/>
    <lineage>
        <taxon>Bacteria</taxon>
        <taxon>Candidatus Roizmaniibacteriota</taxon>
    </lineage>
</organism>
<keyword evidence="1" id="KW-1133">Transmembrane helix</keyword>
<proteinExistence type="predicted"/>